<proteinExistence type="predicted"/>
<dbReference type="AlphaFoldDB" id="A0A382Y8U9"/>
<gene>
    <name evidence="6" type="ORF">METZ01_LOCUS432394</name>
</gene>
<organism evidence="6">
    <name type="scientific">marine metagenome</name>
    <dbReference type="NCBI Taxonomy" id="408172"/>
    <lineage>
        <taxon>unclassified sequences</taxon>
        <taxon>metagenomes</taxon>
        <taxon>ecological metagenomes</taxon>
    </lineage>
</organism>
<feature type="domain" description="Enolpyruvate transferase" evidence="5">
    <location>
        <begin position="1"/>
        <end position="232"/>
    </location>
</feature>
<dbReference type="PANTHER" id="PTHR21090">
    <property type="entry name" value="AROM/DEHYDROQUINATE SYNTHASE"/>
    <property type="match status" value="1"/>
</dbReference>
<keyword evidence="3" id="KW-0808">Transferase</keyword>
<sequence>HTERMLKAFGAKIEIRGELGRNIVINPGRDLSGQEILIPGDISSAAFWMIAGSIIPNSNIKIKNVGLNPTRTGILDVMDSMGCNYGIKEKRLIAGEPIGDINVKTASHLNSFIIEGDILPKLIDEIPILTVAACFCQGISYIRDAAELRVKETDRLKVMARQLRKFGANIEEKEDGLIIKGDSKFVSAEVDSETDHRVSMSLAIASIMAKGSSTINRADASNVSYPNFWNDLELLL</sequence>
<dbReference type="GO" id="GO:0003866">
    <property type="term" value="F:3-phosphoshikimate 1-carboxyvinyltransferase activity"/>
    <property type="evidence" value="ECO:0007669"/>
    <property type="project" value="TreeGrafter"/>
</dbReference>
<evidence type="ECO:0000256" key="3">
    <source>
        <dbReference type="ARBA" id="ARBA00022679"/>
    </source>
</evidence>
<protein>
    <recommendedName>
        <fullName evidence="5">Enolpyruvate transferase domain-containing protein</fullName>
    </recommendedName>
</protein>
<dbReference type="InterPro" id="IPR001986">
    <property type="entry name" value="Enolpyruvate_Tfrase_dom"/>
</dbReference>
<dbReference type="Gene3D" id="3.65.10.10">
    <property type="entry name" value="Enolpyruvate transferase domain"/>
    <property type="match status" value="2"/>
</dbReference>
<dbReference type="GO" id="GO:0009073">
    <property type="term" value="P:aromatic amino acid family biosynthetic process"/>
    <property type="evidence" value="ECO:0007669"/>
    <property type="project" value="UniProtKB-KW"/>
</dbReference>
<dbReference type="EMBL" id="UINC01173766">
    <property type="protein sequence ID" value="SVD79540.1"/>
    <property type="molecule type" value="Genomic_DNA"/>
</dbReference>
<dbReference type="InterPro" id="IPR013792">
    <property type="entry name" value="RNA3'P_cycl/enolpyr_Trfase_a/b"/>
</dbReference>
<keyword evidence="1" id="KW-0963">Cytoplasm</keyword>
<dbReference type="SUPFAM" id="SSF55205">
    <property type="entry name" value="EPT/RTPC-like"/>
    <property type="match status" value="1"/>
</dbReference>
<dbReference type="FunFam" id="3.65.10.10:FF:000006">
    <property type="entry name" value="3-phosphoshikimate 1-carboxyvinyltransferase"/>
    <property type="match status" value="1"/>
</dbReference>
<keyword evidence="4" id="KW-0057">Aromatic amino acid biosynthesis</keyword>
<evidence type="ECO:0000256" key="1">
    <source>
        <dbReference type="ARBA" id="ARBA00022490"/>
    </source>
</evidence>
<accession>A0A382Y8U9</accession>
<dbReference type="Pfam" id="PF00275">
    <property type="entry name" value="EPSP_synthase"/>
    <property type="match status" value="1"/>
</dbReference>
<evidence type="ECO:0000256" key="2">
    <source>
        <dbReference type="ARBA" id="ARBA00022605"/>
    </source>
</evidence>
<evidence type="ECO:0000256" key="4">
    <source>
        <dbReference type="ARBA" id="ARBA00023141"/>
    </source>
</evidence>
<evidence type="ECO:0000259" key="5">
    <source>
        <dbReference type="Pfam" id="PF00275"/>
    </source>
</evidence>
<dbReference type="GO" id="GO:0009423">
    <property type="term" value="P:chorismate biosynthetic process"/>
    <property type="evidence" value="ECO:0007669"/>
    <property type="project" value="TreeGrafter"/>
</dbReference>
<keyword evidence="2" id="KW-0028">Amino-acid biosynthesis</keyword>
<dbReference type="InterPro" id="IPR023193">
    <property type="entry name" value="EPSP_synthase_CS"/>
</dbReference>
<dbReference type="PROSITE" id="PS00885">
    <property type="entry name" value="EPSP_SYNTHASE_2"/>
    <property type="match status" value="1"/>
</dbReference>
<feature type="non-terminal residue" evidence="6">
    <location>
        <position position="1"/>
    </location>
</feature>
<dbReference type="GO" id="GO:0008652">
    <property type="term" value="P:amino acid biosynthetic process"/>
    <property type="evidence" value="ECO:0007669"/>
    <property type="project" value="UniProtKB-KW"/>
</dbReference>
<dbReference type="InterPro" id="IPR036968">
    <property type="entry name" value="Enolpyruvate_Tfrase_sf"/>
</dbReference>
<dbReference type="PANTHER" id="PTHR21090:SF5">
    <property type="entry name" value="PENTAFUNCTIONAL AROM POLYPEPTIDE"/>
    <property type="match status" value="1"/>
</dbReference>
<reference evidence="6" key="1">
    <citation type="submission" date="2018-05" db="EMBL/GenBank/DDBJ databases">
        <authorList>
            <person name="Lanie J.A."/>
            <person name="Ng W.-L."/>
            <person name="Kazmierczak K.M."/>
            <person name="Andrzejewski T.M."/>
            <person name="Davidsen T.M."/>
            <person name="Wayne K.J."/>
            <person name="Tettelin H."/>
            <person name="Glass J.I."/>
            <person name="Rusch D."/>
            <person name="Podicherti R."/>
            <person name="Tsui H.-C.T."/>
            <person name="Winkler M.E."/>
        </authorList>
    </citation>
    <scope>NUCLEOTIDE SEQUENCE</scope>
</reference>
<name>A0A382Y8U9_9ZZZZ</name>
<evidence type="ECO:0000313" key="6">
    <source>
        <dbReference type="EMBL" id="SVD79540.1"/>
    </source>
</evidence>